<proteinExistence type="predicted"/>
<reference evidence="2" key="2">
    <citation type="submission" date="2020-09" db="EMBL/GenBank/DDBJ databases">
        <authorList>
            <person name="Sun Q."/>
            <person name="Zhou Y."/>
        </authorList>
    </citation>
    <scope>NUCLEOTIDE SEQUENCE</scope>
    <source>
        <strain evidence="2">CGMCC 1.16548</strain>
    </source>
</reference>
<name>A0A8J3GNA1_9MICO</name>
<comment type="caution">
    <text evidence="2">The sequence shown here is derived from an EMBL/GenBank/DDBJ whole genome shotgun (WGS) entry which is preliminary data.</text>
</comment>
<dbReference type="Proteomes" id="UP000617531">
    <property type="component" value="Unassembled WGS sequence"/>
</dbReference>
<organism evidence="2 3">
    <name type="scientific">Pseudolysinimonas yzui</name>
    <dbReference type="NCBI Taxonomy" id="2708254"/>
    <lineage>
        <taxon>Bacteria</taxon>
        <taxon>Bacillati</taxon>
        <taxon>Actinomycetota</taxon>
        <taxon>Actinomycetes</taxon>
        <taxon>Micrococcales</taxon>
        <taxon>Microbacteriaceae</taxon>
        <taxon>Pseudolysinimonas</taxon>
    </lineage>
</organism>
<dbReference type="EMBL" id="BNAI01000001">
    <property type="protein sequence ID" value="GHF06560.1"/>
    <property type="molecule type" value="Genomic_DNA"/>
</dbReference>
<accession>A0A8J3GNA1</accession>
<gene>
    <name evidence="2" type="ORF">GCM10011600_03960</name>
</gene>
<keyword evidence="3" id="KW-1185">Reference proteome</keyword>
<feature type="region of interest" description="Disordered" evidence="1">
    <location>
        <begin position="123"/>
        <end position="151"/>
    </location>
</feature>
<feature type="compositionally biased region" description="Acidic residues" evidence="1">
    <location>
        <begin position="132"/>
        <end position="151"/>
    </location>
</feature>
<evidence type="ECO:0000313" key="2">
    <source>
        <dbReference type="EMBL" id="GHF06560.1"/>
    </source>
</evidence>
<dbReference type="AlphaFoldDB" id="A0A8J3GNA1"/>
<reference evidence="2" key="1">
    <citation type="journal article" date="2014" name="Int. J. Syst. Evol. Microbiol.">
        <title>Complete genome sequence of Corynebacterium casei LMG S-19264T (=DSM 44701T), isolated from a smear-ripened cheese.</title>
        <authorList>
            <consortium name="US DOE Joint Genome Institute (JGI-PGF)"/>
            <person name="Walter F."/>
            <person name="Albersmeier A."/>
            <person name="Kalinowski J."/>
            <person name="Ruckert C."/>
        </authorList>
    </citation>
    <scope>NUCLEOTIDE SEQUENCE</scope>
    <source>
        <strain evidence="2">CGMCC 1.16548</strain>
    </source>
</reference>
<evidence type="ECO:0000256" key="1">
    <source>
        <dbReference type="SAM" id="MobiDB-lite"/>
    </source>
</evidence>
<sequence length="151" mass="16978">MAFEVFDKRMAPLAKAPSVTIQKRGIFSINKAAHKLIGEPETVELLFDKEAHVIAMRPSAESHAYTVRPQSERKTGQVILSATAFTQYYGVDTKVSRRYQPYEQDGMLCIDLTSPSVEVIGNRAKKQHGVEGEDDDLLDDDDEFPEEDMQT</sequence>
<protein>
    <submittedName>
        <fullName evidence="2">Uncharacterized protein</fullName>
    </submittedName>
</protein>
<dbReference type="RefSeq" id="WP_191281694.1">
    <property type="nucleotide sequence ID" value="NZ_BNAI01000001.1"/>
</dbReference>
<evidence type="ECO:0000313" key="3">
    <source>
        <dbReference type="Proteomes" id="UP000617531"/>
    </source>
</evidence>